<dbReference type="Proteomes" id="UP000324222">
    <property type="component" value="Unassembled WGS sequence"/>
</dbReference>
<dbReference type="AlphaFoldDB" id="A0A5B7GQV4"/>
<accession>A0A5B7GQV4</accession>
<comment type="caution">
    <text evidence="1">The sequence shown here is derived from an EMBL/GenBank/DDBJ whole genome shotgun (WGS) entry which is preliminary data.</text>
</comment>
<evidence type="ECO:0000313" key="1">
    <source>
        <dbReference type="EMBL" id="MPC59959.1"/>
    </source>
</evidence>
<name>A0A5B7GQV4_PORTR</name>
<reference evidence="1 2" key="1">
    <citation type="submission" date="2019-05" db="EMBL/GenBank/DDBJ databases">
        <title>Another draft genome of Portunus trituberculatus and its Hox gene families provides insights of decapod evolution.</title>
        <authorList>
            <person name="Jeong J.-H."/>
            <person name="Song I."/>
            <person name="Kim S."/>
            <person name="Choi T."/>
            <person name="Kim D."/>
            <person name="Ryu S."/>
            <person name="Kim W."/>
        </authorList>
    </citation>
    <scope>NUCLEOTIDE SEQUENCE [LARGE SCALE GENOMIC DNA]</scope>
    <source>
        <tissue evidence="1">Muscle</tissue>
    </source>
</reference>
<sequence length="79" mass="8701">MNRFVFNDSELRTARFGASGNEILCYFRVSVSSEASERFAAVSEASNLLRGREESVSELDCAALLVSRVECLMGCLSEI</sequence>
<evidence type="ECO:0000313" key="2">
    <source>
        <dbReference type="Proteomes" id="UP000324222"/>
    </source>
</evidence>
<keyword evidence="2" id="KW-1185">Reference proteome</keyword>
<protein>
    <submittedName>
        <fullName evidence="1">Uncharacterized protein</fullName>
    </submittedName>
</protein>
<organism evidence="1 2">
    <name type="scientific">Portunus trituberculatus</name>
    <name type="common">Swimming crab</name>
    <name type="synonym">Neptunus trituberculatus</name>
    <dbReference type="NCBI Taxonomy" id="210409"/>
    <lineage>
        <taxon>Eukaryota</taxon>
        <taxon>Metazoa</taxon>
        <taxon>Ecdysozoa</taxon>
        <taxon>Arthropoda</taxon>
        <taxon>Crustacea</taxon>
        <taxon>Multicrustacea</taxon>
        <taxon>Malacostraca</taxon>
        <taxon>Eumalacostraca</taxon>
        <taxon>Eucarida</taxon>
        <taxon>Decapoda</taxon>
        <taxon>Pleocyemata</taxon>
        <taxon>Brachyura</taxon>
        <taxon>Eubrachyura</taxon>
        <taxon>Portunoidea</taxon>
        <taxon>Portunidae</taxon>
        <taxon>Portuninae</taxon>
        <taxon>Portunus</taxon>
    </lineage>
</organism>
<dbReference type="EMBL" id="VSRR010017027">
    <property type="protein sequence ID" value="MPC59959.1"/>
    <property type="molecule type" value="Genomic_DNA"/>
</dbReference>
<gene>
    <name evidence="1" type="ORF">E2C01_053992</name>
</gene>
<proteinExistence type="predicted"/>